<comment type="caution">
    <text evidence="2">The sequence shown here is derived from an EMBL/GenBank/DDBJ whole genome shotgun (WGS) entry which is preliminary data.</text>
</comment>
<dbReference type="RefSeq" id="WP_233734532.1">
    <property type="nucleotide sequence ID" value="NZ_JAJVCN010000005.1"/>
</dbReference>
<dbReference type="EMBL" id="JAJVCN010000005">
    <property type="protein sequence ID" value="MCE7011773.1"/>
    <property type="molecule type" value="Genomic_DNA"/>
</dbReference>
<reference evidence="2 3" key="1">
    <citation type="submission" date="2021-12" db="EMBL/GenBank/DDBJ databases">
        <title>Genome sequence of Kibdelosporangium philippinense ATCC 49844.</title>
        <authorList>
            <person name="Fedorov E.A."/>
            <person name="Omeragic M."/>
            <person name="Shalygina K.F."/>
            <person name="Maclea K.S."/>
        </authorList>
    </citation>
    <scope>NUCLEOTIDE SEQUENCE [LARGE SCALE GENOMIC DNA]</scope>
    <source>
        <strain evidence="2 3">ATCC 49844</strain>
    </source>
</reference>
<organism evidence="2 3">
    <name type="scientific">Kibdelosporangium philippinense</name>
    <dbReference type="NCBI Taxonomy" id="211113"/>
    <lineage>
        <taxon>Bacteria</taxon>
        <taxon>Bacillati</taxon>
        <taxon>Actinomycetota</taxon>
        <taxon>Actinomycetes</taxon>
        <taxon>Pseudonocardiales</taxon>
        <taxon>Pseudonocardiaceae</taxon>
        <taxon>Kibdelosporangium</taxon>
    </lineage>
</organism>
<proteinExistence type="predicted"/>
<protein>
    <submittedName>
        <fullName evidence="2">Uncharacterized protein</fullName>
    </submittedName>
</protein>
<keyword evidence="3" id="KW-1185">Reference proteome</keyword>
<accession>A0ABS8ZWV6</accession>
<evidence type="ECO:0000313" key="3">
    <source>
        <dbReference type="Proteomes" id="UP001521150"/>
    </source>
</evidence>
<dbReference type="Proteomes" id="UP001521150">
    <property type="component" value="Unassembled WGS sequence"/>
</dbReference>
<feature type="region of interest" description="Disordered" evidence="1">
    <location>
        <begin position="467"/>
        <end position="499"/>
    </location>
</feature>
<evidence type="ECO:0000313" key="2">
    <source>
        <dbReference type="EMBL" id="MCE7011773.1"/>
    </source>
</evidence>
<sequence>MSTLTSLARAHAVELGRAQPIATVRHVHVSQRPLVCVPLAMAGEANAPLAVLVGRDRDAPRLLIVAQPRNRELRFDFAHSLALTVLGYIGSFASTMVASSRPGGGSKPRVADAPQVWVPNRAGIDFLRLFGRSTRFRSTTGPYAVPVSVPSLGRWLTFLAERAEYPGSSLLVAATDVLAEHWATGQSAVEDGNLASLLGWIAPPPGSDGAQAALAAEDPLVCPPAGPATDTTFDREVLEPGIAEYDRASADPERRRRAVTRLETALRGQLEPTWRLMWQAIDQLRALPPGEHVATRWDLDKDAYLRFHTHVATGGHPQPKRDSAVAAAMRLNQLERHQAEYDAQRAFDDPLVMAEYRLAGDAFVGVVTSAVPNRRVGAGRSAVLRPLITVSTQDPVRLVPGDGPVTDRARPRQRAEIVSVTETAGGLEITLELAGGMGRGRTAPAGTMPAVGDQVCFSILTDDYQPRGTFPARENTPWTHGGPPALPVPTGDDAKEEWS</sequence>
<evidence type="ECO:0000256" key="1">
    <source>
        <dbReference type="SAM" id="MobiDB-lite"/>
    </source>
</evidence>
<name>A0ABS8ZWV6_9PSEU</name>
<gene>
    <name evidence="2" type="ORF">LWC34_54515</name>
</gene>